<dbReference type="KEGG" id="bic:LMTR13_22940"/>
<accession>A0A1B1UIK7</accession>
<proteinExistence type="predicted"/>
<dbReference type="OrthoDB" id="8139804at2"/>
<keyword evidence="2" id="KW-1185">Reference proteome</keyword>
<name>A0A1B1UIK7_9BRAD</name>
<evidence type="ECO:0000313" key="2">
    <source>
        <dbReference type="Proteomes" id="UP000092839"/>
    </source>
</evidence>
<organism evidence="1 2">
    <name type="scientific">Bradyrhizobium icense</name>
    <dbReference type="NCBI Taxonomy" id="1274631"/>
    <lineage>
        <taxon>Bacteria</taxon>
        <taxon>Pseudomonadati</taxon>
        <taxon>Pseudomonadota</taxon>
        <taxon>Alphaproteobacteria</taxon>
        <taxon>Hyphomicrobiales</taxon>
        <taxon>Nitrobacteraceae</taxon>
        <taxon>Bradyrhizobium</taxon>
    </lineage>
</organism>
<reference evidence="1 2" key="1">
    <citation type="submission" date="2016-07" db="EMBL/GenBank/DDBJ databases">
        <title>Complete genome sequence of Bradyrhizobium icense LMTR 13T, a potential inoculant strain isolated from lima bean (Phaseolus lunatus) in Peru.</title>
        <authorList>
            <person name="Ormeno-Orrillo E."/>
            <person name="Duran D."/>
            <person name="Rogel M.A."/>
            <person name="Rey L."/>
            <person name="Imperial J."/>
            <person name="Ruiz-Argueso T."/>
            <person name="Martinez-Romero E."/>
        </authorList>
    </citation>
    <scope>NUCLEOTIDE SEQUENCE [LARGE SCALE GENOMIC DNA]</scope>
    <source>
        <strain evidence="1 2">LMTR 13</strain>
    </source>
</reference>
<sequence length="207" mass="23162">MEFVSSDPSVVRSIRQRDLLNAWLRAASKQRGMPLLRDFQPDRVADEMVDMMEYDVVGEGDGARFLITHEGARLATIYGSDHIDPAERTNRFLDDAVGPERYARVVASYRACLRHKRPAYSISTVQDADGKDVSYERLLLPFGEGDAVKQIVGSFKSISIEGGFKISNLMGLRPRAEPMILVRAIIDRHFVPASANTYSADEIVELD</sequence>
<dbReference type="Proteomes" id="UP000092839">
    <property type="component" value="Chromosome"/>
</dbReference>
<dbReference type="EMBL" id="CP016428">
    <property type="protein sequence ID" value="ANW02599.1"/>
    <property type="molecule type" value="Genomic_DNA"/>
</dbReference>
<evidence type="ECO:0008006" key="3">
    <source>
        <dbReference type="Google" id="ProtNLM"/>
    </source>
</evidence>
<evidence type="ECO:0000313" key="1">
    <source>
        <dbReference type="EMBL" id="ANW02599.1"/>
    </source>
</evidence>
<protein>
    <recommendedName>
        <fullName evidence="3">PAS domain-containing protein</fullName>
    </recommendedName>
</protein>
<gene>
    <name evidence="1" type="ORF">LMTR13_22940</name>
</gene>
<dbReference type="AlphaFoldDB" id="A0A1B1UIK7"/>